<organism evidence="3 4">
    <name type="scientific">Somion occarium</name>
    <dbReference type="NCBI Taxonomy" id="3059160"/>
    <lineage>
        <taxon>Eukaryota</taxon>
        <taxon>Fungi</taxon>
        <taxon>Dikarya</taxon>
        <taxon>Basidiomycota</taxon>
        <taxon>Agaricomycotina</taxon>
        <taxon>Agaricomycetes</taxon>
        <taxon>Polyporales</taxon>
        <taxon>Cerrenaceae</taxon>
        <taxon>Somion</taxon>
    </lineage>
</organism>
<keyword evidence="2" id="KW-0472">Membrane</keyword>
<dbReference type="Proteomes" id="UP001497453">
    <property type="component" value="Chromosome 5"/>
</dbReference>
<feature type="transmembrane region" description="Helical" evidence="2">
    <location>
        <begin position="241"/>
        <end position="264"/>
    </location>
</feature>
<name>A0ABP1DQQ5_9APHY</name>
<evidence type="ECO:0000256" key="1">
    <source>
        <dbReference type="SAM" id="MobiDB-lite"/>
    </source>
</evidence>
<gene>
    <name evidence="3" type="ORF">GFSPODELE1_LOCUS7697</name>
</gene>
<keyword evidence="4" id="KW-1185">Reference proteome</keyword>
<sequence length="341" mass="38153">MKQFPLDKTFIISIWLEALIYGFFLCLFCASLYVNLTLRRSQDGHSKTMFIIGIVMFVIATMHLGMNCFRMIRGYVDHADTPGGAVAYLGNLAPWDHIFKDTLYATQEIFGDAVAIYRCWVIWGHNWKIVALPIALFIVSCISGYTVCGLYPSVHPEDTVFNPRLTQWIKVFYAVAVVQSTIITGLMAYRIWQTDKKTASYRTASSNLMPVLRILIESASLQLVVEVILLGLYAADYNAQYIMLEIVTPIVGITFTAITIRITLRASGALTSSQHGPSASGGMRSDPHMPPHVASRTHNIPMQSISINITKDVENRQDDASDKTTKVIYDTDNTRGFYNPS</sequence>
<feature type="transmembrane region" description="Helical" evidence="2">
    <location>
        <begin position="48"/>
        <end position="66"/>
    </location>
</feature>
<evidence type="ECO:0000313" key="4">
    <source>
        <dbReference type="Proteomes" id="UP001497453"/>
    </source>
</evidence>
<dbReference type="EMBL" id="OZ037948">
    <property type="protein sequence ID" value="CAL1710177.1"/>
    <property type="molecule type" value="Genomic_DNA"/>
</dbReference>
<reference evidence="4" key="1">
    <citation type="submission" date="2024-04" db="EMBL/GenBank/DDBJ databases">
        <authorList>
            <person name="Shaw F."/>
            <person name="Minotto A."/>
        </authorList>
    </citation>
    <scope>NUCLEOTIDE SEQUENCE [LARGE SCALE GENOMIC DNA]</scope>
</reference>
<evidence type="ECO:0000256" key="2">
    <source>
        <dbReference type="SAM" id="Phobius"/>
    </source>
</evidence>
<accession>A0ABP1DQQ5</accession>
<feature type="transmembrane region" description="Helical" evidence="2">
    <location>
        <begin position="12"/>
        <end position="36"/>
    </location>
</feature>
<feature type="region of interest" description="Disordered" evidence="1">
    <location>
        <begin position="271"/>
        <end position="297"/>
    </location>
</feature>
<feature type="transmembrane region" description="Helical" evidence="2">
    <location>
        <begin position="172"/>
        <end position="192"/>
    </location>
</feature>
<feature type="transmembrane region" description="Helical" evidence="2">
    <location>
        <begin position="130"/>
        <end position="152"/>
    </location>
</feature>
<evidence type="ECO:0000313" key="3">
    <source>
        <dbReference type="EMBL" id="CAL1710177.1"/>
    </source>
</evidence>
<keyword evidence="2" id="KW-0812">Transmembrane</keyword>
<feature type="transmembrane region" description="Helical" evidence="2">
    <location>
        <begin position="212"/>
        <end position="235"/>
    </location>
</feature>
<keyword evidence="2" id="KW-1133">Transmembrane helix</keyword>
<protein>
    <submittedName>
        <fullName evidence="3">Uncharacterized protein</fullName>
    </submittedName>
</protein>
<proteinExistence type="predicted"/>